<evidence type="ECO:0000313" key="1">
    <source>
        <dbReference type="EMBL" id="CAD8321514.1"/>
    </source>
</evidence>
<proteinExistence type="predicted"/>
<reference evidence="1" key="1">
    <citation type="submission" date="2021-01" db="EMBL/GenBank/DDBJ databases">
        <authorList>
            <person name="Corre E."/>
            <person name="Pelletier E."/>
            <person name="Niang G."/>
            <person name="Scheremetjew M."/>
            <person name="Finn R."/>
            <person name="Kale V."/>
            <person name="Holt S."/>
            <person name="Cochrane G."/>
            <person name="Meng A."/>
            <person name="Brown T."/>
            <person name="Cohen L."/>
        </authorList>
    </citation>
    <scope>NUCLEOTIDE SEQUENCE</scope>
    <source>
        <strain evidence="1">CCMP147</strain>
    </source>
</reference>
<name>A0A7R9WDH0_9STRA</name>
<protein>
    <submittedName>
        <fullName evidence="1">Uncharacterized protein</fullName>
    </submittedName>
</protein>
<dbReference type="EMBL" id="HBED01039652">
    <property type="protein sequence ID" value="CAD8321514.1"/>
    <property type="molecule type" value="Transcribed_RNA"/>
</dbReference>
<gene>
    <name evidence="1" type="ORF">TDUB1175_LOCUS19930</name>
</gene>
<sequence>MPKKSRKNKPGGDVPLKRRAILNGTCTILAPGPITNSGRADGGWMDRVGITSAGLGHIFEPPNSMVPIDCFYSNDCYAKAGFCTLQLEMHPPLETIGDPSTQESLTEYLKGFVSANEGEFYNRGEYTLLGDIPKVIGDPSGIGSNASMIVQKAFEVRIAPSPTLPAGLTALQKYALVHFAGKGNVLFKATNFERHSPPLDYEKILGSIAYVSDEPYLGPDPNLNSCVAS</sequence>
<organism evidence="1">
    <name type="scientific">Pseudictyota dubia</name>
    <dbReference type="NCBI Taxonomy" id="2749911"/>
    <lineage>
        <taxon>Eukaryota</taxon>
        <taxon>Sar</taxon>
        <taxon>Stramenopiles</taxon>
        <taxon>Ochrophyta</taxon>
        <taxon>Bacillariophyta</taxon>
        <taxon>Mediophyceae</taxon>
        <taxon>Biddulphiophycidae</taxon>
        <taxon>Eupodiscales</taxon>
        <taxon>Odontellaceae</taxon>
        <taxon>Pseudictyota</taxon>
    </lineage>
</organism>
<accession>A0A7R9WDH0</accession>
<dbReference type="AlphaFoldDB" id="A0A7R9WDH0"/>